<name>A0A0B0EMV9_9BACT</name>
<dbReference type="EMBL" id="JRYO01000156">
    <property type="protein sequence ID" value="KHE92015.1"/>
    <property type="molecule type" value="Genomic_DNA"/>
</dbReference>
<feature type="compositionally biased region" description="Basic residues" evidence="1">
    <location>
        <begin position="13"/>
        <end position="24"/>
    </location>
</feature>
<dbReference type="AlphaFoldDB" id="A0A0B0EMV9"/>
<sequence>MNGLSLRDSRRIIEKRRKKTGTSL</sequence>
<comment type="caution">
    <text evidence="2">The sequence shown here is derived from an EMBL/GenBank/DDBJ whole genome shotgun (WGS) entry which is preliminary data.</text>
</comment>
<dbReference type="Proteomes" id="UP000030652">
    <property type="component" value="Unassembled WGS sequence"/>
</dbReference>
<protein>
    <submittedName>
        <fullName evidence="2">Uncharacterized protein</fullName>
    </submittedName>
</protein>
<evidence type="ECO:0000313" key="3">
    <source>
        <dbReference type="Proteomes" id="UP000030652"/>
    </source>
</evidence>
<reference evidence="2 3" key="1">
    <citation type="submission" date="2014-10" db="EMBL/GenBank/DDBJ databases">
        <title>Draft genome of anammox bacterium scalindua brodae, obtained using differential coverage binning of sequence data from two enrichment reactors.</title>
        <authorList>
            <person name="Speth D.R."/>
            <person name="Russ L."/>
            <person name="Kartal B."/>
            <person name="Op den Camp H.J."/>
            <person name="Dutilh B.E."/>
            <person name="Jetten M.S."/>
        </authorList>
    </citation>
    <scope>NUCLEOTIDE SEQUENCE [LARGE SCALE GENOMIC DNA]</scope>
    <source>
        <strain evidence="2">RU1</strain>
    </source>
</reference>
<gene>
    <name evidence="2" type="ORF">SCABRO_02244</name>
</gene>
<accession>A0A0B0EMV9</accession>
<organism evidence="2 3">
    <name type="scientific">Candidatus Scalindua brodae</name>
    <dbReference type="NCBI Taxonomy" id="237368"/>
    <lineage>
        <taxon>Bacteria</taxon>
        <taxon>Pseudomonadati</taxon>
        <taxon>Planctomycetota</taxon>
        <taxon>Candidatus Brocadiia</taxon>
        <taxon>Candidatus Brocadiales</taxon>
        <taxon>Candidatus Scalinduaceae</taxon>
        <taxon>Candidatus Scalindua</taxon>
    </lineage>
</organism>
<feature type="non-terminal residue" evidence="2">
    <location>
        <position position="24"/>
    </location>
</feature>
<proteinExistence type="predicted"/>
<evidence type="ECO:0000313" key="2">
    <source>
        <dbReference type="EMBL" id="KHE92015.1"/>
    </source>
</evidence>
<feature type="region of interest" description="Disordered" evidence="1">
    <location>
        <begin position="1"/>
        <end position="24"/>
    </location>
</feature>
<evidence type="ECO:0000256" key="1">
    <source>
        <dbReference type="SAM" id="MobiDB-lite"/>
    </source>
</evidence>